<evidence type="ECO:0000313" key="2">
    <source>
        <dbReference type="EMBL" id="MBM7562724.1"/>
    </source>
</evidence>
<reference evidence="2 3" key="1">
    <citation type="submission" date="2021-01" db="EMBL/GenBank/DDBJ databases">
        <title>Genomic Encyclopedia of Type Strains, Phase IV (KMG-IV): sequencing the most valuable type-strain genomes for metagenomic binning, comparative biology and taxonomic classification.</title>
        <authorList>
            <person name="Goeker M."/>
        </authorList>
    </citation>
    <scope>NUCLEOTIDE SEQUENCE [LARGE SCALE GENOMIC DNA]</scope>
    <source>
        <strain evidence="2 3">DSM 24436</strain>
    </source>
</reference>
<keyword evidence="1" id="KW-1133">Transmembrane helix</keyword>
<evidence type="ECO:0000256" key="1">
    <source>
        <dbReference type="SAM" id="Phobius"/>
    </source>
</evidence>
<protein>
    <recommendedName>
        <fullName evidence="4">DUF4230 domain-containing protein</fullName>
    </recommendedName>
</protein>
<organism evidence="2 3">
    <name type="scientific">Fusibacter tunisiensis</name>
    <dbReference type="NCBI Taxonomy" id="1008308"/>
    <lineage>
        <taxon>Bacteria</taxon>
        <taxon>Bacillati</taxon>
        <taxon>Bacillota</taxon>
        <taxon>Clostridia</taxon>
        <taxon>Eubacteriales</taxon>
        <taxon>Eubacteriales Family XII. Incertae Sedis</taxon>
        <taxon>Fusibacter</taxon>
    </lineage>
</organism>
<gene>
    <name evidence="2" type="ORF">JOC49_002285</name>
</gene>
<proteinExistence type="predicted"/>
<keyword evidence="1" id="KW-0472">Membrane</keyword>
<dbReference type="RefSeq" id="WP_204665149.1">
    <property type="nucleotide sequence ID" value="NZ_JAFBDT010000027.1"/>
</dbReference>
<comment type="caution">
    <text evidence="2">The sequence shown here is derived from an EMBL/GenBank/DDBJ whole genome shotgun (WGS) entry which is preliminary data.</text>
</comment>
<keyword evidence="1" id="KW-0812">Transmembrane</keyword>
<evidence type="ECO:0008006" key="4">
    <source>
        <dbReference type="Google" id="ProtNLM"/>
    </source>
</evidence>
<feature type="transmembrane region" description="Helical" evidence="1">
    <location>
        <begin position="6"/>
        <end position="25"/>
    </location>
</feature>
<evidence type="ECO:0000313" key="3">
    <source>
        <dbReference type="Proteomes" id="UP000767854"/>
    </source>
</evidence>
<keyword evidence="3" id="KW-1185">Reference proteome</keyword>
<dbReference type="Proteomes" id="UP000767854">
    <property type="component" value="Unassembled WGS sequence"/>
</dbReference>
<accession>A0ABS2MTJ4</accession>
<dbReference type="EMBL" id="JAFBDT010000027">
    <property type="protein sequence ID" value="MBM7562724.1"/>
    <property type="molecule type" value="Genomic_DNA"/>
</dbReference>
<name>A0ABS2MTJ4_9FIRM</name>
<sequence>MKKYSVVFLIILTIGLVIFFTKPFIRDYEVVFNESTLKVRDNLLSGEVKVFDSNKLAWVSVSDYKKTLIYMIDLKFEALKIEDYSTIQEVINRELSQYDFITPDDINSLNKQTILASDIPSRKKLISSFNELIEEYKLIEIEKINLEENF</sequence>